<reference evidence="8" key="1">
    <citation type="submission" date="2025-08" db="UniProtKB">
        <authorList>
            <consortium name="RefSeq"/>
        </authorList>
    </citation>
    <scope>IDENTIFICATION</scope>
    <source>
        <tissue evidence="8">Whole body</tissue>
    </source>
</reference>
<dbReference type="Gene3D" id="1.25.40.990">
    <property type="match status" value="1"/>
</dbReference>
<dbReference type="InterPro" id="IPR033464">
    <property type="entry name" value="CSN8_PSD8_EIF3K"/>
</dbReference>
<keyword evidence="3" id="KW-0963">Cytoplasm</keyword>
<organism evidence="7 8">
    <name type="scientific">Polistes dominula</name>
    <name type="common">European paper wasp</name>
    <name type="synonym">Vespa dominula</name>
    <dbReference type="NCBI Taxonomy" id="743375"/>
    <lineage>
        <taxon>Eukaryota</taxon>
        <taxon>Metazoa</taxon>
        <taxon>Ecdysozoa</taxon>
        <taxon>Arthropoda</taxon>
        <taxon>Hexapoda</taxon>
        <taxon>Insecta</taxon>
        <taxon>Pterygota</taxon>
        <taxon>Neoptera</taxon>
        <taxon>Endopterygota</taxon>
        <taxon>Hymenoptera</taxon>
        <taxon>Apocrita</taxon>
        <taxon>Aculeata</taxon>
        <taxon>Vespoidea</taxon>
        <taxon>Vespidae</taxon>
        <taxon>Polistinae</taxon>
        <taxon>Polistini</taxon>
        <taxon>Polistes</taxon>
    </lineage>
</organism>
<keyword evidence="7" id="KW-1185">Reference proteome</keyword>
<proteinExistence type="predicted"/>
<feature type="domain" description="CSN8/PSMD8/EIF3K" evidence="6">
    <location>
        <begin position="26"/>
        <end position="153"/>
    </location>
</feature>
<sequence>MVLNEVGKFLLELEKAELEAPAGVATAQTYAQLLAMYLYQNDLCNAKCLWKRIPFNLKEANSELGRIWAVGKHMWQRDWPAVHVALNADWSEDVSGIMTVLKDSVREQAMTLISKAYSSLGLTVLASMTGLALEDAQKAAIERGWSIDGTMVQPVKVDKDQSIFNNETCLTEDQLKKLTQFVSFLEN</sequence>
<keyword evidence="4" id="KW-0736">Signalosome</keyword>
<evidence type="ECO:0000256" key="2">
    <source>
        <dbReference type="ARBA" id="ARBA00004496"/>
    </source>
</evidence>
<evidence type="ECO:0000259" key="6">
    <source>
        <dbReference type="Pfam" id="PF10075"/>
    </source>
</evidence>
<dbReference type="PANTHER" id="PTHR13339">
    <property type="entry name" value="COP9 SIGNALOSOME COMPLEX SUBUNIT 8"/>
    <property type="match status" value="1"/>
</dbReference>
<dbReference type="InterPro" id="IPR033205">
    <property type="entry name" value="COP9_CSN8"/>
</dbReference>
<evidence type="ECO:0000256" key="1">
    <source>
        <dbReference type="ARBA" id="ARBA00004123"/>
    </source>
</evidence>
<dbReference type="Proteomes" id="UP000694924">
    <property type="component" value="Unplaced"/>
</dbReference>
<evidence type="ECO:0000313" key="7">
    <source>
        <dbReference type="Proteomes" id="UP000694924"/>
    </source>
</evidence>
<evidence type="ECO:0000256" key="3">
    <source>
        <dbReference type="ARBA" id="ARBA00022490"/>
    </source>
</evidence>
<dbReference type="PANTHER" id="PTHR13339:SF0">
    <property type="entry name" value="COP9 SIGNALOSOME COMPLEX SUBUNIT 8"/>
    <property type="match status" value="1"/>
</dbReference>
<gene>
    <name evidence="8" type="primary">LOC107067112</name>
</gene>
<name>A0ABM1IC73_POLDO</name>
<dbReference type="Pfam" id="PF10075">
    <property type="entry name" value="CSN8_PSD8_EIF3K"/>
    <property type="match status" value="1"/>
</dbReference>
<keyword evidence="5" id="KW-0539">Nucleus</keyword>
<comment type="subcellular location">
    <subcellularLocation>
        <location evidence="2">Cytoplasm</location>
    </subcellularLocation>
    <subcellularLocation>
        <location evidence="1">Nucleus</location>
    </subcellularLocation>
</comment>
<dbReference type="RefSeq" id="XP_015177810.1">
    <property type="nucleotide sequence ID" value="XM_015322324.1"/>
</dbReference>
<protein>
    <submittedName>
        <fullName evidence="8">COP9 signalosome complex subunit 8</fullName>
    </submittedName>
</protein>
<evidence type="ECO:0000313" key="8">
    <source>
        <dbReference type="RefSeq" id="XP_015177810.1"/>
    </source>
</evidence>
<dbReference type="GeneID" id="107067112"/>
<accession>A0ABM1IC73</accession>
<evidence type="ECO:0000256" key="5">
    <source>
        <dbReference type="ARBA" id="ARBA00023242"/>
    </source>
</evidence>
<evidence type="ECO:0000256" key="4">
    <source>
        <dbReference type="ARBA" id="ARBA00022790"/>
    </source>
</evidence>